<feature type="signal peptide" evidence="2">
    <location>
        <begin position="1"/>
        <end position="26"/>
    </location>
</feature>
<evidence type="ECO:0000259" key="4">
    <source>
        <dbReference type="Pfam" id="PF17148"/>
    </source>
</evidence>
<evidence type="ECO:0000256" key="1">
    <source>
        <dbReference type="SAM" id="MobiDB-lite"/>
    </source>
</evidence>
<feature type="compositionally biased region" description="Pro residues" evidence="1">
    <location>
        <begin position="242"/>
        <end position="252"/>
    </location>
</feature>
<feature type="region of interest" description="Disordered" evidence="1">
    <location>
        <begin position="31"/>
        <end position="55"/>
    </location>
</feature>
<dbReference type="CDD" id="cd04276">
    <property type="entry name" value="ZnMc_MMP_like_2"/>
    <property type="match status" value="1"/>
</dbReference>
<organism evidence="6 7">
    <name type="scientific">Fibrella aquatilis</name>
    <dbReference type="NCBI Taxonomy" id="2817059"/>
    <lineage>
        <taxon>Bacteria</taxon>
        <taxon>Pseudomonadati</taxon>
        <taxon>Bacteroidota</taxon>
        <taxon>Cytophagia</taxon>
        <taxon>Cytophagales</taxon>
        <taxon>Spirosomataceae</taxon>
        <taxon>Fibrella</taxon>
    </lineage>
</organism>
<keyword evidence="6" id="KW-0482">Metalloprotease</keyword>
<feature type="domain" description="DUF5118" evidence="5">
    <location>
        <begin position="59"/>
        <end position="107"/>
    </location>
</feature>
<dbReference type="InterPro" id="IPR032534">
    <property type="entry name" value="EcxA_zinc-bd"/>
</dbReference>
<sequence length="870" mass="97117">MHQQVLKTRRGTLLLGLTMCASVVLAQNRPTAPTSATTTPPAGTTSASPTAAGPPRVAIKPYREVITKAAKTSKGLFTAHQIDDKYYLEIADSLLGREFMAITRIAKAPTGAGYGGELANRQVLRWERGPDKRLLLRVVSYINVGTAGGDTLPISQAVRNSNVEPIAAAFDVRAIRKDSSSVIDVTDFFRNDNQVVSLTPTTKFRYRITAAAADRSFIQSVKSYPINTEVRVVRTFTVNTTPTPPSPTPSPLPTVSLPGGNDAGAVTMEINTSMILLPKVPMRKRLFDSRVGYFANNYTVYDDNSQRTEDETFAVRWRLEAKSEADAERQKKGELIEPKKPIVYYIDPATPTKWRPFLKLGVADWQKAFEKAGWKNAVIAKDWDNRDTTLSLEDARYSVIRYFASDIENAYGPNVNDPRSGEIIESHIGWYHNVMNLLRKWYVVQGAAVDARARKPKFDDELMGQLVRFVSSHEVGHTLGLRHNFGSSHATPVEKLRDKAFIAQNGHTASIMDYARFNYVAQPEDGITDLFPRIGTYDIWAVEWGYKPIYDTKDATADRLVLNEMVKSHEKDPRYWFGTETNPMDPRSQSEDLGDNAMKASEYGIKNLKRIMPNLPEWTREEAEDYDKLREMHGEIVGQFRRYMGHVTKYIGGIYETPRTYDQTGLTVYEPTPRALQKEAVAFLNAQLFQTPTWLLDPKILPLVRPDQGVDYIRTLQENTLNSLTDVGRLSRLIETGTGKMGQATAPGYSLIEFMTDLQNGIFSELPTGKPVDLFRRNLQKAYAEKLIAVLNTPASAGGGATPFSGAGFRFNPGPVTDIRKSDIMSVVRGQLTGLQRSVTAAIPRQTDAMSRYHLADLQARIKQALEPGK</sequence>
<dbReference type="InterPro" id="IPR034032">
    <property type="entry name" value="Zn_MMP-like_bac"/>
</dbReference>
<evidence type="ECO:0000313" key="7">
    <source>
        <dbReference type="Proteomes" id="UP000664795"/>
    </source>
</evidence>
<dbReference type="Pfam" id="PF17148">
    <property type="entry name" value="DUF5117"/>
    <property type="match status" value="1"/>
</dbReference>
<proteinExistence type="predicted"/>
<protein>
    <submittedName>
        <fullName evidence="6">Zinc-dependent metalloprotease</fullName>
    </submittedName>
</protein>
<dbReference type="Proteomes" id="UP000664795">
    <property type="component" value="Unassembled WGS sequence"/>
</dbReference>
<name>A0A939GDC1_9BACT</name>
<comment type="caution">
    <text evidence="6">The sequence shown here is derived from an EMBL/GenBank/DDBJ whole genome shotgun (WGS) entry which is preliminary data.</text>
</comment>
<dbReference type="Pfam" id="PF16313">
    <property type="entry name" value="DUF4953"/>
    <property type="match status" value="1"/>
</dbReference>
<gene>
    <name evidence="6" type="ORF">J2I48_26615</name>
</gene>
<dbReference type="PANTHER" id="PTHR38478">
    <property type="entry name" value="PEPTIDASE M1A AND M12B"/>
    <property type="match status" value="1"/>
</dbReference>
<keyword evidence="2" id="KW-0732">Signal</keyword>
<keyword evidence="7" id="KW-1185">Reference proteome</keyword>
<dbReference type="SUPFAM" id="SSF55486">
    <property type="entry name" value="Metalloproteases ('zincins'), catalytic domain"/>
    <property type="match status" value="1"/>
</dbReference>
<evidence type="ECO:0000259" key="3">
    <source>
        <dbReference type="Pfam" id="PF16313"/>
    </source>
</evidence>
<dbReference type="PANTHER" id="PTHR38478:SF1">
    <property type="entry name" value="ZINC DEPENDENT METALLOPROTEASE DOMAIN LIPOPROTEIN"/>
    <property type="match status" value="1"/>
</dbReference>
<dbReference type="RefSeq" id="WP_207338577.1">
    <property type="nucleotide sequence ID" value="NZ_JAFMYU010000034.1"/>
</dbReference>
<feature type="domain" description="DUF5117" evidence="4">
    <location>
        <begin position="116"/>
        <end position="322"/>
    </location>
</feature>
<reference evidence="6 7" key="1">
    <citation type="submission" date="2021-03" db="EMBL/GenBank/DDBJ databases">
        <title>Fibrella sp. HMF5036 genome sequencing and assembly.</title>
        <authorList>
            <person name="Kang H."/>
            <person name="Kim H."/>
            <person name="Bae S."/>
            <person name="Joh K."/>
        </authorList>
    </citation>
    <scope>NUCLEOTIDE SEQUENCE [LARGE SCALE GENOMIC DNA]</scope>
    <source>
        <strain evidence="6 7">HMF5036</strain>
    </source>
</reference>
<evidence type="ECO:0000256" key="2">
    <source>
        <dbReference type="SAM" id="SignalP"/>
    </source>
</evidence>
<keyword evidence="6" id="KW-0645">Protease</keyword>
<evidence type="ECO:0000259" key="5">
    <source>
        <dbReference type="Pfam" id="PF17162"/>
    </source>
</evidence>
<feature type="chain" id="PRO_5037119486" evidence="2">
    <location>
        <begin position="27"/>
        <end position="870"/>
    </location>
</feature>
<dbReference type="GO" id="GO:0008237">
    <property type="term" value="F:metallopeptidase activity"/>
    <property type="evidence" value="ECO:0007669"/>
    <property type="project" value="UniProtKB-KW"/>
</dbReference>
<keyword evidence="6" id="KW-0378">Hydrolase</keyword>
<accession>A0A939GDC1</accession>
<dbReference type="InterPro" id="IPR033413">
    <property type="entry name" value="DUF5117"/>
</dbReference>
<dbReference type="AlphaFoldDB" id="A0A939GDC1"/>
<dbReference type="InterPro" id="IPR033428">
    <property type="entry name" value="DUF5118"/>
</dbReference>
<dbReference type="InterPro" id="IPR024079">
    <property type="entry name" value="MetalloPept_cat_dom_sf"/>
</dbReference>
<dbReference type="Pfam" id="PF17162">
    <property type="entry name" value="DUF5118"/>
    <property type="match status" value="1"/>
</dbReference>
<evidence type="ECO:0000313" key="6">
    <source>
        <dbReference type="EMBL" id="MBO0934611.1"/>
    </source>
</evidence>
<feature type="domain" description="EcxA zinc-binding" evidence="3">
    <location>
        <begin position="456"/>
        <end position="767"/>
    </location>
</feature>
<feature type="region of interest" description="Disordered" evidence="1">
    <location>
        <begin position="238"/>
        <end position="258"/>
    </location>
</feature>
<dbReference type="EMBL" id="JAFMYU010000034">
    <property type="protein sequence ID" value="MBO0934611.1"/>
    <property type="molecule type" value="Genomic_DNA"/>
</dbReference>
<dbReference type="Gene3D" id="3.40.390.10">
    <property type="entry name" value="Collagenase (Catalytic Domain)"/>
    <property type="match status" value="1"/>
</dbReference>